<dbReference type="GO" id="GO:0004157">
    <property type="term" value="F:dihydropyrimidinase activity"/>
    <property type="evidence" value="ECO:0007669"/>
    <property type="project" value="UniProtKB-EC"/>
</dbReference>
<dbReference type="InterPro" id="IPR032466">
    <property type="entry name" value="Metal_Hydrolase"/>
</dbReference>
<dbReference type="EMBL" id="SKCS01000144">
    <property type="protein sequence ID" value="TNN15652.1"/>
    <property type="molecule type" value="Genomic_DNA"/>
</dbReference>
<evidence type="ECO:0000313" key="8">
    <source>
        <dbReference type="EMBL" id="TNN15652.1"/>
    </source>
</evidence>
<dbReference type="PANTHER" id="PTHR11647:SF1">
    <property type="entry name" value="COLLAPSIN RESPONSE MEDIATOR PROTEIN"/>
    <property type="match status" value="1"/>
</dbReference>
<dbReference type="SUPFAM" id="SSF51556">
    <property type="entry name" value="Metallo-dependent hydrolases"/>
    <property type="match status" value="1"/>
</dbReference>
<feature type="region of interest" description="Disordered" evidence="6">
    <location>
        <begin position="563"/>
        <end position="582"/>
    </location>
</feature>
<name>A0A4Z2DGN7_SCHJA</name>
<protein>
    <recommendedName>
        <fullName evidence="5">dihydropyrimidinase</fullName>
        <ecNumber evidence="5">3.5.2.2</ecNumber>
    </recommendedName>
</protein>
<dbReference type="GO" id="GO:0006208">
    <property type="term" value="P:pyrimidine nucleobase catabolic process"/>
    <property type="evidence" value="ECO:0007669"/>
    <property type="project" value="TreeGrafter"/>
</dbReference>
<dbReference type="AlphaFoldDB" id="A0A4Z2DGN7"/>
<accession>A0A4Z2DGN7</accession>
<dbReference type="Pfam" id="PF01979">
    <property type="entry name" value="Amidohydro_1"/>
    <property type="match status" value="1"/>
</dbReference>
<comment type="catalytic activity">
    <reaction evidence="4">
        <text>5,6-dihydrouracil + H2O = 3-(carbamoylamino)propanoate + H(+)</text>
        <dbReference type="Rhea" id="RHEA:16121"/>
        <dbReference type="ChEBI" id="CHEBI:11892"/>
        <dbReference type="ChEBI" id="CHEBI:15377"/>
        <dbReference type="ChEBI" id="CHEBI:15378"/>
        <dbReference type="ChEBI" id="CHEBI:15901"/>
        <dbReference type="EC" id="3.5.2.2"/>
    </reaction>
</comment>
<dbReference type="Gene3D" id="2.30.40.10">
    <property type="entry name" value="Urease, subunit C, domain 1"/>
    <property type="match status" value="1"/>
</dbReference>
<evidence type="ECO:0000313" key="9">
    <source>
        <dbReference type="Proteomes" id="UP000311919"/>
    </source>
</evidence>
<dbReference type="FunFam" id="3.20.20.140:FF:000217">
    <property type="entry name" value="Dihydropyrimidinase-related protein 1"/>
    <property type="match status" value="1"/>
</dbReference>
<keyword evidence="3" id="KW-0597">Phosphoprotein</keyword>
<dbReference type="InterPro" id="IPR050378">
    <property type="entry name" value="Metallo-dep_Hydrolases_sf"/>
</dbReference>
<evidence type="ECO:0000256" key="3">
    <source>
        <dbReference type="ARBA" id="ARBA00022553"/>
    </source>
</evidence>
<evidence type="ECO:0000256" key="1">
    <source>
        <dbReference type="ARBA" id="ARBA00001947"/>
    </source>
</evidence>
<comment type="caution">
    <text evidence="8">The sequence shown here is derived from an EMBL/GenBank/DDBJ whole genome shotgun (WGS) entry which is preliminary data.</text>
</comment>
<dbReference type="EC" id="3.5.2.2" evidence="5"/>
<keyword evidence="9" id="KW-1185">Reference proteome</keyword>
<evidence type="ECO:0000256" key="5">
    <source>
        <dbReference type="ARBA" id="ARBA00039113"/>
    </source>
</evidence>
<evidence type="ECO:0000256" key="2">
    <source>
        <dbReference type="ARBA" id="ARBA00008829"/>
    </source>
</evidence>
<dbReference type="OrthoDB" id="10258955at2759"/>
<organism evidence="8 9">
    <name type="scientific">Schistosoma japonicum</name>
    <name type="common">Blood fluke</name>
    <dbReference type="NCBI Taxonomy" id="6182"/>
    <lineage>
        <taxon>Eukaryota</taxon>
        <taxon>Metazoa</taxon>
        <taxon>Spiralia</taxon>
        <taxon>Lophotrochozoa</taxon>
        <taxon>Platyhelminthes</taxon>
        <taxon>Trematoda</taxon>
        <taxon>Digenea</taxon>
        <taxon>Strigeidida</taxon>
        <taxon>Schistosomatoidea</taxon>
        <taxon>Schistosomatidae</taxon>
        <taxon>Schistosoma</taxon>
    </lineage>
</organism>
<reference evidence="8 9" key="1">
    <citation type="submission" date="2019-03" db="EMBL/GenBank/DDBJ databases">
        <title>An improved genome assembly of the fluke Schistosoma japonicum.</title>
        <authorList>
            <person name="Hu W."/>
            <person name="Luo F."/>
            <person name="Yin M."/>
            <person name="Mo X."/>
            <person name="Sun C."/>
            <person name="Wu Q."/>
            <person name="Zhu B."/>
            <person name="Xiang M."/>
            <person name="Wang J."/>
            <person name="Wang Y."/>
            <person name="Zhang T."/>
            <person name="Xu B."/>
            <person name="Zheng H."/>
            <person name="Feng Z."/>
        </authorList>
    </citation>
    <scope>NUCLEOTIDE SEQUENCE [LARGE SCALE GENOMIC DNA]</scope>
    <source>
        <strain evidence="8">HuSjv2</strain>
        <tissue evidence="8">Worms</tissue>
    </source>
</reference>
<evidence type="ECO:0000256" key="4">
    <source>
        <dbReference type="ARBA" id="ARBA00036696"/>
    </source>
</evidence>
<feature type="compositionally biased region" description="Polar residues" evidence="6">
    <location>
        <begin position="564"/>
        <end position="582"/>
    </location>
</feature>
<evidence type="ECO:0000256" key="6">
    <source>
        <dbReference type="SAM" id="MobiDB-lite"/>
    </source>
</evidence>
<evidence type="ECO:0000259" key="7">
    <source>
        <dbReference type="Pfam" id="PF01979"/>
    </source>
</evidence>
<proteinExistence type="inferred from homology"/>
<sequence length="582" mass="63278">MPDDFNISRPLLLKGGTVVNHDASFKSNVLIQNGIIQAIGENLSYPDGTEIIDVSNKLLLPGGIDLDCHIGVASSNDPVADTYLSAGKAALLGGTTTIVNTVNACPGESLLNSYEQFISAAHKNLACDYGVCFRLAGFSPEINNELVALVQDKGVVLFSVRLGSKTLPIVDDNQCINEEEFCYFLKSCRQLGALPILEAATSVSLSQKLTSDIQISYPDIGPELNLITSPEETEANIVLQGSLFSQYAGFCCPLLISRIHSEAALNCFIEQRRLCRGLLFGQTTVPAIAVPLSLMSSNGYSDDVLTRSKEWAVAASYINHPPVRPATHLSQRLLTHLVSGDLVSVGSGHRAITTSVRAAFGLKNAIHIPRGIAALGYRMVVLWYFGVETGYFDPSTFVKVTSTNPARLMNIYPQKGRIEVGSDADIVIWSNSYKQEALKNIFPVGVPNVFSNTVTYQSGPEIVILRGHIVVHNNEFLNNSSCCGKLLICQPFSHYVYARVNSVEKSINSEFTVFQREPYAGNVASSVADISKDCSKEGYYFRKEHYDNIPKVALPPGQRKIHTSVKTAQPPGGSSNAFWSNE</sequence>
<dbReference type="SUPFAM" id="SSF51338">
    <property type="entry name" value="Composite domain of metallo-dependent hydrolases"/>
    <property type="match status" value="1"/>
</dbReference>
<dbReference type="PANTHER" id="PTHR11647">
    <property type="entry name" value="HYDRANTOINASE/DIHYDROPYRIMIDINASE FAMILY MEMBER"/>
    <property type="match status" value="1"/>
</dbReference>
<dbReference type="InterPro" id="IPR011059">
    <property type="entry name" value="Metal-dep_hydrolase_composite"/>
</dbReference>
<dbReference type="Gene3D" id="3.20.20.140">
    <property type="entry name" value="Metal-dependent hydrolases"/>
    <property type="match status" value="1"/>
</dbReference>
<comment type="cofactor">
    <cofactor evidence="1">
        <name>Zn(2+)</name>
        <dbReference type="ChEBI" id="CHEBI:29105"/>
    </cofactor>
</comment>
<dbReference type="GO" id="GO:0005829">
    <property type="term" value="C:cytosol"/>
    <property type="evidence" value="ECO:0007669"/>
    <property type="project" value="TreeGrafter"/>
</dbReference>
<comment type="similarity">
    <text evidence="2">Belongs to the metallo-dependent hydrolases superfamily. Hydantoinase/dihydropyrimidinase family.</text>
</comment>
<feature type="domain" description="Amidohydrolase-related" evidence="7">
    <location>
        <begin position="369"/>
        <end position="442"/>
    </location>
</feature>
<gene>
    <name evidence="8" type="ORF">EWB00_001165</name>
</gene>
<dbReference type="Proteomes" id="UP000311919">
    <property type="component" value="Unassembled WGS sequence"/>
</dbReference>
<dbReference type="STRING" id="6182.A0A4Z2DGN7"/>
<dbReference type="InterPro" id="IPR006680">
    <property type="entry name" value="Amidohydro-rel"/>
</dbReference>